<protein>
    <submittedName>
        <fullName evidence="2">Uncharacterized protein</fullName>
    </submittedName>
</protein>
<proteinExistence type="predicted"/>
<gene>
    <name evidence="2" type="ORF">ECRASSUSDP1_LOCUS14004</name>
</gene>
<feature type="compositionally biased region" description="Basic residues" evidence="1">
    <location>
        <begin position="262"/>
        <end position="273"/>
    </location>
</feature>
<feature type="region of interest" description="Disordered" evidence="1">
    <location>
        <begin position="132"/>
        <end position="154"/>
    </location>
</feature>
<sequence>MNIYKRNSSYSGPPQDIVAVKLANLKIEMDKINNPYEAQKQPLRDIPLFSDRLHRNELDWPDSLSSEGRYYHNSHTETESFAHQNRKPHHRYCVSSDVFAGNPSGPGKENIYNGTFNFHQEVASDCGQISVEKGKPSRKNKKKHISTKRAKTSRGKVKIKRVEVEQEKIVKIKVKDAETQTEIKHQEVVKVNGEGDSTGELTEVVRVLTEEVKMLKEELLRAKTKSKVSPEKFYSKAFKPKHKCKHRIKAHREKTPLNSSQGHKRYFSKTPKNKYKEEKSPLNRFRPKATFYKMSNDPSSDAISVEIPQVGYPEYRRFR</sequence>
<keyword evidence="3" id="KW-1185">Reference proteome</keyword>
<name>A0AAD1XH93_EUPCR</name>
<reference evidence="2" key="1">
    <citation type="submission" date="2023-07" db="EMBL/GenBank/DDBJ databases">
        <authorList>
            <consortium name="AG Swart"/>
            <person name="Singh M."/>
            <person name="Singh A."/>
            <person name="Seah K."/>
            <person name="Emmerich C."/>
        </authorList>
    </citation>
    <scope>NUCLEOTIDE SEQUENCE</scope>
    <source>
        <strain evidence="2">DP1</strain>
    </source>
</reference>
<evidence type="ECO:0000313" key="3">
    <source>
        <dbReference type="Proteomes" id="UP001295684"/>
    </source>
</evidence>
<accession>A0AAD1XH93</accession>
<organism evidence="2 3">
    <name type="scientific">Euplotes crassus</name>
    <dbReference type="NCBI Taxonomy" id="5936"/>
    <lineage>
        <taxon>Eukaryota</taxon>
        <taxon>Sar</taxon>
        <taxon>Alveolata</taxon>
        <taxon>Ciliophora</taxon>
        <taxon>Intramacronucleata</taxon>
        <taxon>Spirotrichea</taxon>
        <taxon>Hypotrichia</taxon>
        <taxon>Euplotida</taxon>
        <taxon>Euplotidae</taxon>
        <taxon>Moneuplotes</taxon>
    </lineage>
</organism>
<evidence type="ECO:0000256" key="1">
    <source>
        <dbReference type="SAM" id="MobiDB-lite"/>
    </source>
</evidence>
<comment type="caution">
    <text evidence="2">The sequence shown here is derived from an EMBL/GenBank/DDBJ whole genome shotgun (WGS) entry which is preliminary data.</text>
</comment>
<feature type="compositionally biased region" description="Basic residues" evidence="1">
    <location>
        <begin position="136"/>
        <end position="154"/>
    </location>
</feature>
<dbReference type="EMBL" id="CAMPGE010013969">
    <property type="protein sequence ID" value="CAI2372673.1"/>
    <property type="molecule type" value="Genomic_DNA"/>
</dbReference>
<feature type="compositionally biased region" description="Basic residues" evidence="1">
    <location>
        <begin position="240"/>
        <end position="252"/>
    </location>
</feature>
<dbReference type="AlphaFoldDB" id="A0AAD1XH93"/>
<dbReference type="Proteomes" id="UP001295684">
    <property type="component" value="Unassembled WGS sequence"/>
</dbReference>
<feature type="region of interest" description="Disordered" evidence="1">
    <location>
        <begin position="240"/>
        <end position="281"/>
    </location>
</feature>
<evidence type="ECO:0000313" key="2">
    <source>
        <dbReference type="EMBL" id="CAI2372673.1"/>
    </source>
</evidence>